<evidence type="ECO:0000256" key="1">
    <source>
        <dbReference type="SAM" id="MobiDB-lite"/>
    </source>
</evidence>
<feature type="region of interest" description="Disordered" evidence="1">
    <location>
        <begin position="305"/>
        <end position="326"/>
    </location>
</feature>
<reference evidence="2 3" key="1">
    <citation type="submission" date="2023-02" db="EMBL/GenBank/DDBJ databases">
        <title>LHISI_Scaffold_Assembly.</title>
        <authorList>
            <person name="Stuart O.P."/>
            <person name="Cleave R."/>
            <person name="Magrath M.J.L."/>
            <person name="Mikheyev A.S."/>
        </authorList>
    </citation>
    <scope>NUCLEOTIDE SEQUENCE [LARGE SCALE GENOMIC DNA]</scope>
    <source>
        <strain evidence="2">Daus_M_001</strain>
        <tissue evidence="2">Leg muscle</tissue>
    </source>
</reference>
<proteinExistence type="predicted"/>
<protein>
    <submittedName>
        <fullName evidence="2">Uncharacterized protein</fullName>
    </submittedName>
</protein>
<feature type="compositionally biased region" description="Basic residues" evidence="1">
    <location>
        <begin position="15"/>
        <end position="30"/>
    </location>
</feature>
<feature type="region of interest" description="Disordered" evidence="1">
    <location>
        <begin position="1"/>
        <end position="43"/>
    </location>
</feature>
<comment type="caution">
    <text evidence="2">The sequence shown here is derived from an EMBL/GenBank/DDBJ whole genome shotgun (WGS) entry which is preliminary data.</text>
</comment>
<dbReference type="EMBL" id="JARBHB010000014">
    <property type="protein sequence ID" value="KAJ8869256.1"/>
    <property type="molecule type" value="Genomic_DNA"/>
</dbReference>
<evidence type="ECO:0000313" key="2">
    <source>
        <dbReference type="EMBL" id="KAJ8869256.1"/>
    </source>
</evidence>
<name>A0ABQ9GA38_9NEOP</name>
<feature type="region of interest" description="Disordered" evidence="1">
    <location>
        <begin position="219"/>
        <end position="245"/>
    </location>
</feature>
<organism evidence="2 3">
    <name type="scientific">Dryococelus australis</name>
    <dbReference type="NCBI Taxonomy" id="614101"/>
    <lineage>
        <taxon>Eukaryota</taxon>
        <taxon>Metazoa</taxon>
        <taxon>Ecdysozoa</taxon>
        <taxon>Arthropoda</taxon>
        <taxon>Hexapoda</taxon>
        <taxon>Insecta</taxon>
        <taxon>Pterygota</taxon>
        <taxon>Neoptera</taxon>
        <taxon>Polyneoptera</taxon>
        <taxon>Phasmatodea</taxon>
        <taxon>Verophasmatodea</taxon>
        <taxon>Anareolatae</taxon>
        <taxon>Phasmatidae</taxon>
        <taxon>Eurycanthinae</taxon>
        <taxon>Dryococelus</taxon>
    </lineage>
</organism>
<accession>A0ABQ9GA38</accession>
<evidence type="ECO:0000313" key="3">
    <source>
        <dbReference type="Proteomes" id="UP001159363"/>
    </source>
</evidence>
<sequence>MCRPECVTDGGNGRPPRKPSKRHRLARFPHAKNSGKGGGDRTRFALVGGEQTNRSATAAPFSSFEAQKRASYKGDAVLRTQRPVTRTRVPGDAAGRRVFSGISRFPRPCIPALLNSHLSSPSPALKNSFLRAAKTFNSQRLDSTRELHGRHSAVKAPACLEVCFAPFKVQTRGCRTGDTNTRAQHLIALTRKSLNRRAGRGGGEGPPAARLKCSHGPREIKEHSPAPHFPWSKTLQFPPHHSSTTRHSSYARRCLLARAMCVCARVRAVGWEGIIHDLMGNVRSSFDAVLRMCFLLSTRPHCYSREPMSHPRTSRSKRNEKYPSKRNLLSQHLRKQELTKNCSSPREHCSVLSSRTRLLGGGGEEETKKCVLEFGNPKAGQEERFTMKLQNKGTNPFSLEVSQVHSQDYIEYFGERHGLHYPCEDGTYFLALKPRLA</sequence>
<keyword evidence="3" id="KW-1185">Reference proteome</keyword>
<dbReference type="Proteomes" id="UP001159363">
    <property type="component" value="Chromosome 13"/>
</dbReference>
<gene>
    <name evidence="2" type="ORF">PR048_030828</name>
</gene>